<dbReference type="HGNC" id="HGNC:3349">
    <property type="gene designation" value="ENG"/>
</dbReference>
<dbReference type="AlphaFoldDB" id="A0AAQ5BHE8"/>
<dbReference type="PROSITE" id="PS51257">
    <property type="entry name" value="PROKAR_LIPOPROTEIN"/>
    <property type="match status" value="1"/>
</dbReference>
<keyword evidence="3" id="KW-0732">Signal</keyword>
<feature type="region of interest" description="Disordered" evidence="2">
    <location>
        <begin position="168"/>
        <end position="194"/>
    </location>
</feature>
<sequence>MDRGTLPLAVALLLASCSLSPTSLAETVHCDLQPVGPERGEVTYTTSQVSKGCVAQAPNAILEVHVLFLEFPTGPSQLELTLQASKQNGTWPREVLLVLSVNSSVFLHLQALGIPLHLAYAGSTHHMLGVRVTLACQDPVMGPGPSTKSDKSLSVRTTCQALCKDGQEFQPGHLPRAPGGQHHRAAILPQDPDP</sequence>
<proteinExistence type="evidence at protein level"/>
<reference evidence="5 6" key="1">
    <citation type="journal article" date="2001" name="Nature">
        <title>Initial sequencing and analysis of the human genome.</title>
        <authorList>
            <consortium name="International Human Genome Sequencing Consortium"/>
            <person name="Lander E.S."/>
            <person name="Linton L.M."/>
            <person name="Birren B."/>
            <person name="Nusbaum C."/>
            <person name="Zody M.C."/>
            <person name="Baldwin J."/>
            <person name="Devon K."/>
            <person name="Dewar K."/>
            <person name="Doyle M."/>
            <person name="FitzHugh W."/>
            <person name="Funke R."/>
            <person name="Gage D."/>
            <person name="Harris K."/>
            <person name="Heaford A."/>
            <person name="Howland J."/>
            <person name="Kann L."/>
            <person name="Lehoczky J."/>
            <person name="LeVine R."/>
            <person name="McEwan P."/>
            <person name="McKernan K."/>
            <person name="Meldrim J."/>
            <person name="Mesirov J.P."/>
            <person name="Miranda C."/>
            <person name="Morris W."/>
            <person name="Naylor J."/>
            <person name="Raymond C."/>
            <person name="Rosetti M."/>
            <person name="Santos R."/>
            <person name="Sheridan A."/>
            <person name="Sougnez C."/>
            <person name="Stange-Thomann N."/>
            <person name="Stojanovic N."/>
            <person name="Subramanian A."/>
            <person name="Wyman D."/>
            <person name="Rogers J."/>
            <person name="Sulston J."/>
            <person name="Ainscough R."/>
            <person name="Beck S."/>
            <person name="Bentley D."/>
            <person name="Burton J."/>
            <person name="Clee C."/>
            <person name="Carter N."/>
            <person name="Coulson A."/>
            <person name="Deadman R."/>
            <person name="Deloukas P."/>
            <person name="Dunham A."/>
            <person name="Dunham I."/>
            <person name="Durbin R."/>
            <person name="French L."/>
            <person name="Grafham D."/>
            <person name="Gregory S."/>
            <person name="Hubbard T."/>
            <person name="Humphray S."/>
            <person name="Hunt A."/>
            <person name="Jones M."/>
            <person name="Lloyd C."/>
            <person name="McMurray A."/>
            <person name="Matthews L."/>
            <person name="Mercer S."/>
            <person name="Milne S."/>
            <person name="Mullikin J.C."/>
            <person name="Mungall A."/>
            <person name="Plumb R."/>
            <person name="Ross M."/>
            <person name="Shownkeen R."/>
            <person name="Sims S."/>
            <person name="Waterston R.H."/>
            <person name="Wilson R.K."/>
            <person name="Hillier L.W."/>
            <person name="McPherson J.D."/>
            <person name="Marra M.A."/>
            <person name="Mardis E.R."/>
            <person name="Fulton L.A."/>
            <person name="Chinwalla A.T."/>
            <person name="Pepin K.H."/>
            <person name="Gish W.R."/>
            <person name="Chissoe S.L."/>
            <person name="Wendl M.C."/>
            <person name="Delehaunty K.D."/>
            <person name="Miner T.L."/>
            <person name="Delehaunty A."/>
            <person name="Kramer J.B."/>
            <person name="Cook L.L."/>
            <person name="Fulton R.S."/>
            <person name="Johnson D.L."/>
            <person name="Minx P.J."/>
            <person name="Clifton S.W."/>
            <person name="Hawkins T."/>
            <person name="Branscomb E."/>
            <person name="Predki P."/>
            <person name="Richardson P."/>
            <person name="Wenning S."/>
            <person name="Slezak T."/>
            <person name="Doggett N."/>
            <person name="Cheng J.F."/>
            <person name="Olsen A."/>
            <person name="Lucas S."/>
            <person name="Elkin C."/>
            <person name="Uberbacher E."/>
            <person name="Frazier M."/>
            <person name="Gibbs R.A."/>
            <person name="Muzny D.M."/>
            <person name="Scherer S.E."/>
            <person name="Bouck J.B."/>
            <person name="Sodergren E.J."/>
            <person name="Worley K.C."/>
            <person name="Rives C.M."/>
            <person name="Gorrell J.H."/>
            <person name="Metzker M.L."/>
            <person name="Naylor S.L."/>
            <person name="Kucherlapati R.S."/>
            <person name="Nelson D.L."/>
            <person name="Weinstock G.M."/>
            <person name="Sakaki Y."/>
            <person name="Fujiyama A."/>
            <person name="Hattori M."/>
            <person name="Yada T."/>
            <person name="Toyoda A."/>
            <person name="Itoh T."/>
            <person name="Kawagoe C."/>
            <person name="Watanabe H."/>
            <person name="Totoki Y."/>
            <person name="Taylor T."/>
            <person name="Weissenbach J."/>
            <person name="Heilig R."/>
            <person name="Saurin W."/>
            <person name="Artiguenave F."/>
            <person name="Brottier P."/>
            <person name="Bruls T."/>
            <person name="Pelletier E."/>
            <person name="Robert C."/>
            <person name="Wincker P."/>
            <person name="Smith D.R."/>
            <person name="Doucette-Stamm L."/>
            <person name="Rubenfield M."/>
            <person name="Weinstock K."/>
            <person name="Lee H.M."/>
            <person name="Dubois J."/>
            <person name="Rosenthal A."/>
            <person name="Platzer M."/>
            <person name="Nyakatura G."/>
            <person name="Taudien S."/>
            <person name="Rump A."/>
            <person name="Yang H."/>
            <person name="Yu J."/>
            <person name="Wang J."/>
            <person name="Huang G."/>
            <person name="Gu J."/>
            <person name="Hood L."/>
            <person name="Rowen L."/>
            <person name="Madan A."/>
            <person name="Qin S."/>
            <person name="Davis R.W."/>
            <person name="Federspiel N.A."/>
            <person name="Abola A.P."/>
            <person name="Proctor M.J."/>
            <person name="Myers R.M."/>
            <person name="Schmutz J."/>
            <person name="Dickson M."/>
            <person name="Grimwood J."/>
            <person name="Cox D.R."/>
            <person name="Olson M.V."/>
            <person name="Kaul R."/>
            <person name="Raymond C."/>
            <person name="Shimizu N."/>
            <person name="Kawasaki K."/>
            <person name="Minoshima S."/>
            <person name="Evans G.A."/>
            <person name="Athanasiou M."/>
            <person name="Schultz R."/>
            <person name="Roe B.A."/>
            <person name="Chen F."/>
            <person name="Pan H."/>
            <person name="Ramser J."/>
            <person name="Lehrach H."/>
            <person name="Reinhardt R."/>
            <person name="McCombie W.R."/>
            <person name="de la Bastide M."/>
            <person name="Dedhia N."/>
            <person name="Blocker H."/>
            <person name="Hornischer K."/>
            <person name="Nordsiek G."/>
            <person name="Agarwala R."/>
            <person name="Aravind L."/>
            <person name="Bailey J.A."/>
            <person name="Bateman A."/>
            <person name="Batzoglou S."/>
            <person name="Birney E."/>
            <person name="Bork P."/>
            <person name="Brown D.G."/>
            <person name="Burge C.B."/>
            <person name="Cerutti L."/>
            <person name="Chen H.C."/>
            <person name="Church D."/>
            <person name="Clamp M."/>
            <person name="Copley R.R."/>
            <person name="Doerks T."/>
            <person name="Eddy S.R."/>
            <person name="Eichler E.E."/>
            <person name="Furey T.S."/>
            <person name="Galagan J."/>
            <person name="Gilbert J.G."/>
            <person name="Harmon C."/>
            <person name="Hayashizaki Y."/>
            <person name="Haussler D."/>
            <person name="Hermjakob H."/>
            <person name="Hokamp K."/>
            <person name="Jang W."/>
            <person name="Johnson L.S."/>
            <person name="Jones T.A."/>
            <person name="Kasif S."/>
            <person name="Kaspryzk A."/>
            <person name="Kennedy S."/>
            <person name="Kent W.J."/>
            <person name="Kitts P."/>
            <person name="Koonin E.V."/>
            <person name="Korf I."/>
            <person name="Kulp D."/>
            <person name="Lancet D."/>
            <person name="Lowe T.M."/>
            <person name="McLysaght A."/>
            <person name="Mikkelsen T."/>
            <person name="Moran J.V."/>
            <person name="Mulder N."/>
            <person name="Pollara V.J."/>
            <person name="Ponting C.P."/>
            <person name="Schuler G."/>
            <person name="Schultz J."/>
            <person name="Slater G."/>
            <person name="Smit A.F."/>
            <person name="Stupka E."/>
            <person name="Szustakowski J."/>
            <person name="Thierry-Mieg D."/>
            <person name="Thierry-Mieg J."/>
            <person name="Wagner L."/>
            <person name="Wallis J."/>
            <person name="Wheeler R."/>
            <person name="Williams A."/>
            <person name="Wolf Y.I."/>
            <person name="Wolfe K.H."/>
            <person name="Yang S.P."/>
            <person name="Yeh R.F."/>
            <person name="Collins F."/>
            <person name="Guyer M.S."/>
            <person name="Peterson J."/>
            <person name="Felsenfeld A."/>
            <person name="Wetterstrand K.A."/>
            <person name="Patrinos A."/>
            <person name="Morgan M.J."/>
            <person name="de Jong P."/>
            <person name="Catanese J.J."/>
            <person name="Osoegawa K."/>
            <person name="Shizuya H."/>
            <person name="Choi S."/>
            <person name="Chen Y.J."/>
        </authorList>
    </citation>
    <scope>NUCLEOTIDE SEQUENCE [LARGE SCALE GENOMIC DNA]</scope>
</reference>
<evidence type="ECO:0000256" key="2">
    <source>
        <dbReference type="SAM" id="MobiDB-lite"/>
    </source>
</evidence>
<dbReference type="EMBL" id="AL162586">
    <property type="status" value="NOT_ANNOTATED_CDS"/>
    <property type="molecule type" value="Genomic_DNA"/>
</dbReference>
<evidence type="ECO:0007829" key="8">
    <source>
        <dbReference type="ProteomicsDB" id="A0AAQ5BHE8"/>
    </source>
</evidence>
<dbReference type="Ensembl" id="ENST00000462196.2">
    <property type="protein sequence ID" value="ENSP00000519251.1"/>
    <property type="gene ID" value="ENSG00000106991.15"/>
</dbReference>
<name>A0AAQ5BHE8_HUMAN</name>
<evidence type="ECO:0000313" key="5">
    <source>
        <dbReference type="Ensembl" id="ENSP00000519372.1"/>
    </source>
</evidence>
<evidence type="ECO:0000259" key="4">
    <source>
        <dbReference type="Pfam" id="PF26060"/>
    </source>
</evidence>
<reference evidence="5 6" key="2">
    <citation type="journal article" date="2004" name="Nature">
        <title>DNA sequence and analysis of human chromosome 9.</title>
        <authorList>
            <person name="Humphray S.J."/>
            <person name="Oliver K."/>
            <person name="Hunt A.R."/>
            <person name="Plumb R.W."/>
            <person name="Loveland J.E."/>
            <person name="Howe K.L."/>
            <person name="Andrews T.D."/>
            <person name="Searle S."/>
            <person name="Hunt S.E."/>
            <person name="Scott C.E."/>
            <person name="Jones M.C."/>
            <person name="Ainscough R."/>
            <person name="Almeida J.P."/>
            <person name="Ambrose K.D."/>
            <person name="Ashwell R.I."/>
            <person name="Babbage A.K."/>
            <person name="Babbage S."/>
            <person name="Bagguley C.L."/>
            <person name="Bailey J."/>
            <person name="Banerjee R."/>
            <person name="Barker D.J."/>
            <person name="Barlow K.F."/>
            <person name="Bates K."/>
            <person name="Beasley H."/>
            <person name="Beasley O."/>
            <person name="Bird C.P."/>
            <person name="Bray-Allen S."/>
            <person name="Brown A.J."/>
            <person name="Brown J.Y."/>
            <person name="Burford D."/>
            <person name="Burrill W."/>
            <person name="Burton J."/>
            <person name="Carder C."/>
            <person name="Carter N.P."/>
            <person name="Chapman J.C."/>
            <person name="Chen Y."/>
            <person name="Clarke G."/>
            <person name="Clark S.Y."/>
            <person name="Clee C.M."/>
            <person name="Clegg S."/>
            <person name="Collier R.E."/>
            <person name="Corby N."/>
            <person name="Crosier M."/>
            <person name="Cummings A.T."/>
            <person name="Davies J."/>
            <person name="Dhami P."/>
            <person name="Dunn M."/>
            <person name="Dutta I."/>
            <person name="Dyer L.W."/>
            <person name="Earthrowl M.E."/>
            <person name="Faulkner L."/>
            <person name="Fleming C.J."/>
            <person name="Frankish A."/>
            <person name="Frankland J.A."/>
            <person name="French L."/>
            <person name="Fricker D.G."/>
            <person name="Garner P."/>
            <person name="Garnett J."/>
            <person name="Ghori J."/>
            <person name="Gilbert J.G."/>
            <person name="Glison C."/>
            <person name="Grafham D.V."/>
            <person name="Gribble S."/>
            <person name="Griffiths C."/>
            <person name="Griffiths-Jones S."/>
            <person name="Grocock R."/>
            <person name="Guy J."/>
            <person name="Hall R.E."/>
            <person name="Hammond S."/>
            <person name="Harley J.L."/>
            <person name="Harrison E.S."/>
            <person name="Hart E.A."/>
            <person name="Heath P.D."/>
            <person name="Henderson C.D."/>
            <person name="Hopkins B.L."/>
            <person name="Howard P.J."/>
            <person name="Howden P.J."/>
            <person name="Huckle E."/>
            <person name="Johnson C."/>
            <person name="Johnson D."/>
            <person name="Joy A.A."/>
            <person name="Kay M."/>
            <person name="Keenan S."/>
            <person name="Kershaw J.K."/>
            <person name="Kimberley A.M."/>
            <person name="King A."/>
            <person name="Knights A."/>
            <person name="Laird G.K."/>
            <person name="Langford C."/>
            <person name="Lawlor S."/>
            <person name="Leongamornlert D.A."/>
            <person name="Leversha M."/>
            <person name="Lloyd C."/>
            <person name="Lloyd D.M."/>
            <person name="Lovell J."/>
            <person name="Martin S."/>
            <person name="Mashreghi-Mohammadi M."/>
            <person name="Matthews L."/>
            <person name="McLaren S."/>
            <person name="McLay K.E."/>
            <person name="McMurray A."/>
            <person name="Milne S."/>
            <person name="Nickerson T."/>
            <person name="Nisbett J."/>
            <person name="Nordsiek G."/>
            <person name="Pearce A.V."/>
            <person name="Peck A.I."/>
            <person name="Porter K.M."/>
            <person name="Pandian R."/>
            <person name="Pelan S."/>
            <person name="Phillimore B."/>
            <person name="Povey S."/>
            <person name="Ramsey Y."/>
            <person name="Rand V."/>
            <person name="Scharfe M."/>
            <person name="Sehra H.K."/>
            <person name="Shownkeen R."/>
            <person name="Sims S.K."/>
            <person name="Skuce C.D."/>
            <person name="Smith M."/>
            <person name="Steward C.A."/>
            <person name="Swarbreck D."/>
            <person name="Sycamore N."/>
            <person name="Tester J."/>
            <person name="Thorpe A."/>
            <person name="Tracey A."/>
            <person name="Tromans A."/>
            <person name="Thomas D.W."/>
            <person name="Wall M."/>
            <person name="Wallis J.M."/>
            <person name="West A.P."/>
            <person name="Whitehead S.L."/>
            <person name="Willey D.L."/>
            <person name="Williams S.A."/>
            <person name="Wilming L."/>
            <person name="Wray P.W."/>
            <person name="Young L."/>
            <person name="Ashurst J.L."/>
            <person name="Coulson A."/>
            <person name="Blocker H."/>
            <person name="Durbin R."/>
            <person name="Sulston J.E."/>
            <person name="Hubbard T."/>
            <person name="Jackson M.J."/>
            <person name="Bentley D.R."/>
            <person name="Beck S."/>
            <person name="Rogers J."/>
            <person name="Dunham I."/>
        </authorList>
    </citation>
    <scope>NUCLEOTIDE SEQUENCE [LARGE SCALE GENOMIC DNA]</scope>
</reference>
<reference evidence="5" key="4">
    <citation type="submission" date="2025-05" db="UniProtKB">
        <authorList>
            <consortium name="Ensembl"/>
        </authorList>
    </citation>
    <scope>IDENTIFICATION</scope>
</reference>
<dbReference type="GeneTree" id="ENSGT00530000063861"/>
<evidence type="ECO:0007829" key="7">
    <source>
        <dbReference type="PeptideAtlas" id="A0AAQ5BHE8"/>
    </source>
</evidence>
<accession>A0AAQ5BHE8</accession>
<feature type="signal peptide" evidence="3">
    <location>
        <begin position="1"/>
        <end position="25"/>
    </location>
</feature>
<evidence type="ECO:0000256" key="3">
    <source>
        <dbReference type="SAM" id="SignalP"/>
    </source>
</evidence>
<dbReference type="EMBL" id="AL157935">
    <property type="status" value="NOT_ANNOTATED_CDS"/>
    <property type="molecule type" value="Genomic_DNA"/>
</dbReference>
<dbReference type="SMR" id="A0AAQ5BHE8"/>
<evidence type="ECO:0000313" key="6">
    <source>
        <dbReference type="Proteomes" id="UP000005640"/>
    </source>
</evidence>
<keyword evidence="7 8" id="KW-1267">Proteomics identification</keyword>
<feature type="domain" description="TGFBR3/Endoglin-like N-terminal" evidence="4">
    <location>
        <begin position="45"/>
        <end position="126"/>
    </location>
</feature>
<dbReference type="OpenTargets" id="ENSG00000106991"/>
<dbReference type="InterPro" id="IPR058899">
    <property type="entry name" value="TGFBR3/Endoglin-like_N"/>
</dbReference>
<evidence type="ECO:0000256" key="1">
    <source>
        <dbReference type="ARBA" id="ARBA00023180"/>
    </source>
</evidence>
<organism evidence="5 6">
    <name type="scientific">Homo sapiens</name>
    <name type="common">Human</name>
    <dbReference type="NCBI Taxonomy" id="9606"/>
    <lineage>
        <taxon>Eukaryota</taxon>
        <taxon>Metazoa</taxon>
        <taxon>Chordata</taxon>
        <taxon>Craniata</taxon>
        <taxon>Vertebrata</taxon>
        <taxon>Euteleostomi</taxon>
        <taxon>Mammalia</taxon>
        <taxon>Eutheria</taxon>
        <taxon>Euarchontoglires</taxon>
        <taxon>Primates</taxon>
        <taxon>Haplorrhini</taxon>
        <taxon>Catarrhini</taxon>
        <taxon>Hominidae</taxon>
        <taxon>Homo</taxon>
    </lineage>
</organism>
<dbReference type="Ensembl" id="ENST00000714081.1">
    <property type="protein sequence ID" value="ENSP00000519372.1"/>
    <property type="gene ID" value="ENSG00000106991.15"/>
</dbReference>
<reference evidence="5 6" key="3">
    <citation type="journal article" date="2004" name="Nature">
        <title>Finishing the euchromatic sequence of the human genome.</title>
        <authorList>
            <consortium name="International Human Genome Sequencing Consortium"/>
        </authorList>
    </citation>
    <scope>NUCLEOTIDE SEQUENCE [LARGE SCALE GENOMIC DNA]</scope>
</reference>
<protein>
    <submittedName>
        <fullName evidence="5">Endoglin</fullName>
    </submittedName>
</protein>
<dbReference type="Pfam" id="PF26060">
    <property type="entry name" value="TGFBR3_N"/>
    <property type="match status" value="1"/>
</dbReference>
<gene>
    <name evidence="5" type="primary">ENG</name>
</gene>
<dbReference type="Proteomes" id="UP000005640">
    <property type="component" value="Chromosome 9"/>
</dbReference>
<feature type="chain" id="PRO_5044712418" evidence="3">
    <location>
        <begin position="26"/>
        <end position="194"/>
    </location>
</feature>
<keyword evidence="6" id="KW-1185">Reference proteome</keyword>
<keyword evidence="1" id="KW-0325">Glycoprotein</keyword>